<reference evidence="1 2" key="1">
    <citation type="submission" date="2023-12" db="EMBL/GenBank/DDBJ databases">
        <title>Baltic Sea Cyanobacteria.</title>
        <authorList>
            <person name="Delbaje E."/>
            <person name="Fewer D.P."/>
            <person name="Shishido T.K."/>
        </authorList>
    </citation>
    <scope>NUCLEOTIDE SEQUENCE [LARGE SCALE GENOMIC DNA]</scope>
    <source>
        <strain evidence="1 2">UHCC 0281</strain>
    </source>
</reference>
<keyword evidence="2" id="KW-1185">Reference proteome</keyword>
<protein>
    <submittedName>
        <fullName evidence="1">Uncharacterized protein</fullName>
    </submittedName>
</protein>
<gene>
    <name evidence="1" type="ORF">VB739_13745</name>
</gene>
<dbReference type="EMBL" id="JAYGHY010000058">
    <property type="protein sequence ID" value="MEA5443620.1"/>
    <property type="molecule type" value="Genomic_DNA"/>
</dbReference>
<organism evidence="1 2">
    <name type="scientific">Cyanobium gracile UHCC 0281</name>
    <dbReference type="NCBI Taxonomy" id="3110309"/>
    <lineage>
        <taxon>Bacteria</taxon>
        <taxon>Bacillati</taxon>
        <taxon>Cyanobacteriota</taxon>
        <taxon>Cyanophyceae</taxon>
        <taxon>Synechococcales</taxon>
        <taxon>Prochlorococcaceae</taxon>
        <taxon>Cyanobium</taxon>
    </lineage>
</organism>
<comment type="caution">
    <text evidence="1">The sequence shown here is derived from an EMBL/GenBank/DDBJ whole genome shotgun (WGS) entry which is preliminary data.</text>
</comment>
<accession>A0ABU5SYL7</accession>
<sequence>MAVVNRCAVGIYPSEKLLAWARQHDLDVNAAGAREPCLYMIPGYETEEEAEEIIKEAYGTIFEAELDDWQRDTGTWPAERTYAMFRKWFDVRLYPLIQDLVGEELTATEVDEEFIGELRPTLEGLHSSPLEPSLISSSRHDDGLLREAGLVWRHPEALWIQWPKSRRPLPPMQPGAWSMGSNHALNPAIVAQRGTMKLKERIKPTLTLQGLERVEATWVDEP</sequence>
<evidence type="ECO:0000313" key="2">
    <source>
        <dbReference type="Proteomes" id="UP001302329"/>
    </source>
</evidence>
<name>A0ABU5SYL7_9CYAN</name>
<dbReference type="RefSeq" id="WP_323357602.1">
    <property type="nucleotide sequence ID" value="NZ_JAYGHY010000058.1"/>
</dbReference>
<dbReference type="Proteomes" id="UP001302329">
    <property type="component" value="Unassembled WGS sequence"/>
</dbReference>
<proteinExistence type="predicted"/>
<evidence type="ECO:0000313" key="1">
    <source>
        <dbReference type="EMBL" id="MEA5443620.1"/>
    </source>
</evidence>